<reference evidence="3 4" key="2">
    <citation type="journal article" date="2010" name="Stand. Genomic Sci.">
        <title>Complete genome sequence of Gordonia bronchialis type strain (3410).</title>
        <authorList>
            <person name="Ivanova N."/>
            <person name="Sikorski J."/>
            <person name="Jando M."/>
            <person name="Lapidus A."/>
            <person name="Nolan M."/>
            <person name="Lucas S."/>
            <person name="Del Rio T.G."/>
            <person name="Tice H."/>
            <person name="Copeland A."/>
            <person name="Cheng J.F."/>
            <person name="Chen F."/>
            <person name="Bruce D."/>
            <person name="Goodwin L."/>
            <person name="Pitluck S."/>
            <person name="Mavromatis K."/>
            <person name="Ovchinnikova G."/>
            <person name="Pati A."/>
            <person name="Chen A."/>
            <person name="Palaniappan K."/>
            <person name="Land M."/>
            <person name="Hauser L."/>
            <person name="Chang Y.J."/>
            <person name="Jeffries C.D."/>
            <person name="Chain P."/>
            <person name="Saunders E."/>
            <person name="Han C."/>
            <person name="Detter J.C."/>
            <person name="Brettin T."/>
            <person name="Rohde M."/>
            <person name="Goker M."/>
            <person name="Bristow J."/>
            <person name="Eisen J.A."/>
            <person name="Markowitz V."/>
            <person name="Hugenholtz P."/>
            <person name="Klenk H.P."/>
            <person name="Kyrpides N.C."/>
        </authorList>
    </citation>
    <scope>NUCLEOTIDE SEQUENCE [LARGE SCALE GENOMIC DNA]</scope>
    <source>
        <strain evidence="4">ATCC 25592 / DSM 43247 / BCRC 13721 / JCM 3198 / KCTC 3076 / NBRC 16047 / NCTC 10667</strain>
    </source>
</reference>
<dbReference type="eggNOG" id="COG1922">
    <property type="taxonomic scope" value="Bacteria"/>
</dbReference>
<evidence type="ECO:0000313" key="4">
    <source>
        <dbReference type="Proteomes" id="UP000001219"/>
    </source>
</evidence>
<protein>
    <submittedName>
        <fullName evidence="3">Glycosyl transferase, WecB/TagA/CpsF family</fullName>
    </submittedName>
</protein>
<gene>
    <name evidence="3" type="ordered locus">Gbro_1062</name>
</gene>
<dbReference type="CAZy" id="GT26">
    <property type="family name" value="Glycosyltransferase Family 26"/>
</dbReference>
<keyword evidence="1" id="KW-0328">Glycosyltransferase</keyword>
<sequence>MTSRTFEFDDPSTSKAGVNTIRLFIAGAELAFDIRSVRTLAQEIATTCPPSWSLVITPNLNICRTMQANPRLRRIISSADTLLPDGWPIAWLLSREADQEVTRASGADLMEELLRSDGGGRPLVLVGGSDPTAMAHLAQRAQAFGWRVHLEPAPPEELENHSARTYLLERVSRAGRGGVVVVGLGVPKQEYFADHLAQLTGFGWVLCLGMALNYSSGVNRRAPELVQRMRLEWFYRAASEPRRLVRRYAADAAYLLRLVGRAA</sequence>
<dbReference type="Pfam" id="PF03808">
    <property type="entry name" value="Glyco_tran_WecG"/>
    <property type="match status" value="1"/>
</dbReference>
<reference evidence="4" key="1">
    <citation type="submission" date="2009-10" db="EMBL/GenBank/DDBJ databases">
        <title>The complete chromosome of Gordonia bronchialis DSM 43247.</title>
        <authorList>
            <consortium name="US DOE Joint Genome Institute (JGI-PGF)"/>
            <person name="Lucas S."/>
            <person name="Copeland A."/>
            <person name="Lapidus A."/>
            <person name="Glavina del Rio T."/>
            <person name="Dalin E."/>
            <person name="Tice H."/>
            <person name="Bruce D."/>
            <person name="Goodwin L."/>
            <person name="Pitluck S."/>
            <person name="Kyrpides N."/>
            <person name="Mavromatis K."/>
            <person name="Ivanova N."/>
            <person name="Ovchinnikova G."/>
            <person name="Saunders E."/>
            <person name="Brettin T."/>
            <person name="Detter J.C."/>
            <person name="Han C."/>
            <person name="Larimer F."/>
            <person name="Land M."/>
            <person name="Hauser L."/>
            <person name="Markowitz V."/>
            <person name="Cheng J.-F."/>
            <person name="Hugenholtz P."/>
            <person name="Woyke T."/>
            <person name="Wu D."/>
            <person name="Jando M."/>
            <person name="Schneider S."/>
            <person name="Goeker M."/>
            <person name="Klenk H.-P."/>
            <person name="Eisen J.A."/>
        </authorList>
    </citation>
    <scope>NUCLEOTIDE SEQUENCE [LARGE SCALE GENOMIC DNA]</scope>
    <source>
        <strain evidence="4">ATCC 25592 / DSM 43247 / BCRC 13721 / JCM 3198 / KCTC 3076 / NBRC 16047 / NCTC 10667</strain>
    </source>
</reference>
<evidence type="ECO:0000313" key="3">
    <source>
        <dbReference type="EMBL" id="ACY20371.1"/>
    </source>
</evidence>
<dbReference type="Proteomes" id="UP000001219">
    <property type="component" value="Chromosome"/>
</dbReference>
<accession>D0L4E7</accession>
<dbReference type="PANTHER" id="PTHR34136:SF1">
    <property type="entry name" value="UDP-N-ACETYL-D-MANNOSAMINURONIC ACID TRANSFERASE"/>
    <property type="match status" value="1"/>
</dbReference>
<organism evidence="3 4">
    <name type="scientific">Gordonia bronchialis (strain ATCC 25592 / DSM 43247 / BCRC 13721 / JCM 3198 / KCTC 3076 / NBRC 16047 / NCTC 10667)</name>
    <name type="common">Rhodococcus bronchialis</name>
    <dbReference type="NCBI Taxonomy" id="526226"/>
    <lineage>
        <taxon>Bacteria</taxon>
        <taxon>Bacillati</taxon>
        <taxon>Actinomycetota</taxon>
        <taxon>Actinomycetes</taxon>
        <taxon>Mycobacteriales</taxon>
        <taxon>Gordoniaceae</taxon>
        <taxon>Gordonia</taxon>
    </lineage>
</organism>
<dbReference type="OrthoDB" id="9771846at2"/>
<dbReference type="GO" id="GO:0016758">
    <property type="term" value="F:hexosyltransferase activity"/>
    <property type="evidence" value="ECO:0007669"/>
    <property type="project" value="TreeGrafter"/>
</dbReference>
<name>D0L4E7_GORB4</name>
<keyword evidence="4" id="KW-1185">Reference proteome</keyword>
<proteinExistence type="predicted"/>
<keyword evidence="2 3" id="KW-0808">Transferase</keyword>
<dbReference type="PANTHER" id="PTHR34136">
    <property type="match status" value="1"/>
</dbReference>
<dbReference type="STRING" id="526226.Gbro_1062"/>
<evidence type="ECO:0000256" key="1">
    <source>
        <dbReference type="ARBA" id="ARBA00022676"/>
    </source>
</evidence>
<dbReference type="InterPro" id="IPR004629">
    <property type="entry name" value="WecG_TagA_CpsF"/>
</dbReference>
<dbReference type="NCBIfam" id="TIGR00696">
    <property type="entry name" value="wecG_tagA_cpsF"/>
    <property type="match status" value="1"/>
</dbReference>
<dbReference type="HOGENOM" id="CLU_063203_1_2_11"/>
<evidence type="ECO:0000256" key="2">
    <source>
        <dbReference type="ARBA" id="ARBA00022679"/>
    </source>
</evidence>
<dbReference type="EMBL" id="CP001802">
    <property type="protein sequence ID" value="ACY20371.1"/>
    <property type="molecule type" value="Genomic_DNA"/>
</dbReference>
<dbReference type="CDD" id="cd06533">
    <property type="entry name" value="Glyco_transf_WecG_TagA"/>
    <property type="match status" value="1"/>
</dbReference>
<dbReference type="KEGG" id="gbr:Gbro_1062"/>
<dbReference type="AlphaFoldDB" id="D0L4E7"/>